<reference evidence="11" key="1">
    <citation type="submission" date="2020-06" db="EMBL/GenBank/DDBJ databases">
        <authorList>
            <consortium name="Plant Systems Biology data submission"/>
        </authorList>
    </citation>
    <scope>NUCLEOTIDE SEQUENCE</scope>
    <source>
        <strain evidence="11">D6</strain>
    </source>
</reference>
<evidence type="ECO:0000256" key="6">
    <source>
        <dbReference type="ARBA" id="ARBA00023136"/>
    </source>
</evidence>
<dbReference type="GO" id="GO:0005886">
    <property type="term" value="C:plasma membrane"/>
    <property type="evidence" value="ECO:0007669"/>
    <property type="project" value="UniProtKB-SubCell"/>
</dbReference>
<dbReference type="InterPro" id="IPR029020">
    <property type="entry name" value="Ammonium/urea_transptr"/>
</dbReference>
<evidence type="ECO:0000256" key="5">
    <source>
        <dbReference type="ARBA" id="ARBA00022989"/>
    </source>
</evidence>
<evidence type="ECO:0000313" key="12">
    <source>
        <dbReference type="Proteomes" id="UP001153069"/>
    </source>
</evidence>
<keyword evidence="5 8" id="KW-1133">Transmembrane helix</keyword>
<dbReference type="EMBL" id="CAICTM010001207">
    <property type="protein sequence ID" value="CAB9521576.1"/>
    <property type="molecule type" value="Genomic_DNA"/>
</dbReference>
<name>A0A9N8HPU2_9STRA</name>
<dbReference type="PROSITE" id="PS01219">
    <property type="entry name" value="AMMONIUM_TRANSP"/>
    <property type="match status" value="1"/>
</dbReference>
<evidence type="ECO:0000256" key="2">
    <source>
        <dbReference type="ARBA" id="ARBA00005887"/>
    </source>
</evidence>
<feature type="transmembrane region" description="Helical" evidence="8">
    <location>
        <begin position="50"/>
        <end position="74"/>
    </location>
</feature>
<feature type="domain" description="Ammonium transporter AmtB-like" evidence="10">
    <location>
        <begin position="52"/>
        <end position="472"/>
    </location>
</feature>
<keyword evidence="4 8" id="KW-0812">Transmembrane</keyword>
<evidence type="ECO:0000256" key="8">
    <source>
        <dbReference type="RuleBase" id="RU362002"/>
    </source>
</evidence>
<dbReference type="Gene3D" id="1.10.3430.10">
    <property type="entry name" value="Ammonium transporter AmtB like domains"/>
    <property type="match status" value="1"/>
</dbReference>
<feature type="transmembrane region" description="Helical" evidence="8">
    <location>
        <begin position="86"/>
        <end position="106"/>
    </location>
</feature>
<feature type="transmembrane region" description="Helical" evidence="8">
    <location>
        <begin position="203"/>
        <end position="225"/>
    </location>
</feature>
<feature type="transmembrane region" description="Helical" evidence="8">
    <location>
        <begin position="346"/>
        <end position="363"/>
    </location>
</feature>
<comment type="similarity">
    <text evidence="2 8">Belongs to the ammonia transporter channel (TC 1.A.11.2) family.</text>
</comment>
<dbReference type="InterPro" id="IPR001905">
    <property type="entry name" value="Ammonium_transpt"/>
</dbReference>
<accession>A0A9N8HPU2</accession>
<evidence type="ECO:0000313" key="11">
    <source>
        <dbReference type="EMBL" id="CAB9521576.1"/>
    </source>
</evidence>
<protein>
    <recommendedName>
        <fullName evidence="8">Ammonium transporter</fullName>
    </recommendedName>
</protein>
<dbReference type="GO" id="GO:0097272">
    <property type="term" value="P:ammonium homeostasis"/>
    <property type="evidence" value="ECO:0007669"/>
    <property type="project" value="TreeGrafter"/>
</dbReference>
<evidence type="ECO:0000256" key="3">
    <source>
        <dbReference type="ARBA" id="ARBA00022448"/>
    </source>
</evidence>
<feature type="transmembrane region" description="Helical" evidence="8">
    <location>
        <begin position="319"/>
        <end position="340"/>
    </location>
</feature>
<evidence type="ECO:0000256" key="9">
    <source>
        <dbReference type="SAM" id="MobiDB-lite"/>
    </source>
</evidence>
<comment type="subcellular location">
    <subcellularLocation>
        <location evidence="8">Cell membrane</location>
        <topology evidence="8">Multi-pass membrane protein</topology>
    </subcellularLocation>
    <subcellularLocation>
        <location evidence="1">Membrane</location>
        <topology evidence="1">Multi-pass membrane protein</topology>
    </subcellularLocation>
</comment>
<dbReference type="AlphaFoldDB" id="A0A9N8HPU2"/>
<evidence type="ECO:0000259" key="10">
    <source>
        <dbReference type="Pfam" id="PF00909"/>
    </source>
</evidence>
<feature type="transmembrane region" description="Helical" evidence="8">
    <location>
        <begin position="375"/>
        <end position="396"/>
    </location>
</feature>
<feature type="region of interest" description="Disordered" evidence="9">
    <location>
        <begin position="508"/>
        <end position="536"/>
    </location>
</feature>
<dbReference type="GO" id="GO:0008519">
    <property type="term" value="F:ammonium channel activity"/>
    <property type="evidence" value="ECO:0007669"/>
    <property type="project" value="InterPro"/>
</dbReference>
<evidence type="ECO:0000256" key="7">
    <source>
        <dbReference type="ARBA" id="ARBA00023177"/>
    </source>
</evidence>
<feature type="transmembrane region" description="Helical" evidence="8">
    <location>
        <begin position="285"/>
        <end position="307"/>
    </location>
</feature>
<feature type="transmembrane region" description="Helical" evidence="8">
    <location>
        <begin position="433"/>
        <end position="453"/>
    </location>
</feature>
<dbReference type="FunFam" id="1.10.3430.10:FF:000016">
    <property type="entry name" value="Ammonium transporter"/>
    <property type="match status" value="1"/>
</dbReference>
<feature type="transmembrane region" description="Helical" evidence="8">
    <location>
        <begin position="129"/>
        <end position="152"/>
    </location>
</feature>
<keyword evidence="12" id="KW-1185">Reference proteome</keyword>
<dbReference type="OrthoDB" id="39186at2759"/>
<gene>
    <name evidence="11" type="ORF">SEMRO_1209_G252670.1</name>
</gene>
<dbReference type="PANTHER" id="PTHR11730:SF6">
    <property type="entry name" value="AMMONIUM TRANSPORTER"/>
    <property type="match status" value="1"/>
</dbReference>
<dbReference type="Proteomes" id="UP001153069">
    <property type="component" value="Unassembled WGS sequence"/>
</dbReference>
<feature type="transmembrane region" description="Helical" evidence="8">
    <location>
        <begin position="246"/>
        <end position="265"/>
    </location>
</feature>
<proteinExistence type="inferred from homology"/>
<organism evidence="11 12">
    <name type="scientific">Seminavis robusta</name>
    <dbReference type="NCBI Taxonomy" id="568900"/>
    <lineage>
        <taxon>Eukaryota</taxon>
        <taxon>Sar</taxon>
        <taxon>Stramenopiles</taxon>
        <taxon>Ochrophyta</taxon>
        <taxon>Bacillariophyta</taxon>
        <taxon>Bacillariophyceae</taxon>
        <taxon>Bacillariophycidae</taxon>
        <taxon>Naviculales</taxon>
        <taxon>Naviculaceae</taxon>
        <taxon>Seminavis</taxon>
    </lineage>
</organism>
<evidence type="ECO:0000256" key="4">
    <source>
        <dbReference type="ARBA" id="ARBA00022692"/>
    </source>
</evidence>
<keyword evidence="7 8" id="KW-0924">Ammonia transport</keyword>
<dbReference type="NCBIfam" id="TIGR00836">
    <property type="entry name" value="amt"/>
    <property type="match status" value="1"/>
</dbReference>
<dbReference type="PANTHER" id="PTHR11730">
    <property type="entry name" value="AMMONIUM TRANSPORTER"/>
    <property type="match status" value="1"/>
</dbReference>
<keyword evidence="6 8" id="KW-0472">Membrane</keyword>
<dbReference type="InterPro" id="IPR018047">
    <property type="entry name" value="Ammonium_transpt_CS"/>
</dbReference>
<dbReference type="Pfam" id="PF00909">
    <property type="entry name" value="Ammonium_transp"/>
    <property type="match status" value="1"/>
</dbReference>
<keyword evidence="3 8" id="KW-0813">Transport</keyword>
<comment type="caution">
    <text evidence="11">The sequence shown here is derived from an EMBL/GenBank/DDBJ whole genome shotgun (WGS) entry which is preliminary data.</text>
</comment>
<feature type="transmembrane region" description="Helical" evidence="8">
    <location>
        <begin position="159"/>
        <end position="183"/>
    </location>
</feature>
<dbReference type="SUPFAM" id="SSF111352">
    <property type="entry name" value="Ammonium transporter"/>
    <property type="match status" value="1"/>
</dbReference>
<dbReference type="InterPro" id="IPR024041">
    <property type="entry name" value="NH4_transpt_AmtB-like_dom"/>
</dbReference>
<sequence length="536" mass="57855">MTIPTKPSAGGLYEFCHFHTEEGDTEAMMKCAIDLMEGQQNRIEFSATSYLLILSGALVFFMQAGFAMLCAGSVRKKNTHNTMLKNLLDACGAAIAYFCVGFAFAFGGDSTATGTTFIGTTNFFGKGDISYPFFFFQYTFAAAAVTIVAGALAERCQMAAYLCYSFFLTGFVYPVVAHAVWSVAGFLSFSNPEPLLGIGMIDFAGSAVIHLTGGTTALISTYLLGSRRGRFYDLETGKELDKPKPMPGHSVSLQVLGTFILWFGWFGFNGGSALLIPATEYQSEIAAVCAINTFLASSSGCIASMLVRLIKFKRSGGHAVFDLTSAMNGTLCGLVAITAGCGTLEPWGAIIVGLVAGIMYPLASDLLIWLKIDDVVDAIPVHFVGGLWGALAVGLLSEPELTRKVTGTSHHPGFFYSLSEGHSDARLLGCQTIGVLCIIGWNTVTMLPFFLGLHRLNWFRTEAVEEIVGLDLCFNDLSHHKGEDIEQENQMRDEYLVAYEEYKLKQVQRKKHGGSTSDARSIRSGGSGISSQFVDT</sequence>
<evidence type="ECO:0000256" key="1">
    <source>
        <dbReference type="ARBA" id="ARBA00004141"/>
    </source>
</evidence>